<protein>
    <recommendedName>
        <fullName evidence="6 7">Methionine aminopeptidase</fullName>
        <shortName evidence="6">MAP</shortName>
        <shortName evidence="6">MetAP</shortName>
        <ecNumber evidence="6 7">3.4.11.18</ecNumber>
    </recommendedName>
    <alternativeName>
        <fullName evidence="6">Peptidase M</fullName>
    </alternativeName>
</protein>
<dbReference type="PRINTS" id="PR00599">
    <property type="entry name" value="MAPEPTIDASE"/>
</dbReference>
<dbReference type="AlphaFoldDB" id="K9F041"/>
<feature type="binding site" evidence="6">
    <location>
        <position position="100"/>
    </location>
    <ligand>
        <name>a divalent metal cation</name>
        <dbReference type="ChEBI" id="CHEBI:60240"/>
        <label>1</label>
    </ligand>
</feature>
<proteinExistence type="inferred from homology"/>
<dbReference type="GO" id="GO:0070006">
    <property type="term" value="F:metalloaminopeptidase activity"/>
    <property type="evidence" value="ECO:0007669"/>
    <property type="project" value="UniProtKB-UniRule"/>
</dbReference>
<dbReference type="RefSeq" id="WP_007001500.1">
    <property type="nucleotide sequence ID" value="NZ_JH992955.1"/>
</dbReference>
<feature type="domain" description="Peptidase M24" evidence="8">
    <location>
        <begin position="18"/>
        <end position="247"/>
    </location>
</feature>
<dbReference type="eggNOG" id="COG0024">
    <property type="taxonomic scope" value="Bacteria"/>
</dbReference>
<dbReference type="InterPro" id="IPR036005">
    <property type="entry name" value="Creatinase/aminopeptidase-like"/>
</dbReference>
<comment type="cofactor">
    <cofactor evidence="6">
        <name>Co(2+)</name>
        <dbReference type="ChEBI" id="CHEBI:48828"/>
    </cofactor>
    <cofactor evidence="6">
        <name>Zn(2+)</name>
        <dbReference type="ChEBI" id="CHEBI:29105"/>
    </cofactor>
    <cofactor evidence="6">
        <name>Mn(2+)</name>
        <dbReference type="ChEBI" id="CHEBI:29035"/>
    </cofactor>
    <cofactor evidence="6">
        <name>Fe(2+)</name>
        <dbReference type="ChEBI" id="CHEBI:29033"/>
    </cofactor>
    <text evidence="6">Binds 2 divalent metal cations per subunit. Has a high-affinity and a low affinity metal-binding site. The true nature of the physiological cofactor is under debate. The enzyme is active with cobalt, zinc, manganese or divalent iron ions. Most likely, methionine aminopeptidases function as mononuclear Fe(2+)-metalloproteases under physiological conditions, and the catalytically relevant metal-binding site has been assigned to the histidine-containing high-affinity site.</text>
</comment>
<dbReference type="Pfam" id="PF00557">
    <property type="entry name" value="Peptidase_M24"/>
    <property type="match status" value="1"/>
</dbReference>
<name>K9F041_9ACTO</name>
<accession>K9F041</accession>
<evidence type="ECO:0000256" key="2">
    <source>
        <dbReference type="ARBA" id="ARBA00022438"/>
    </source>
</evidence>
<evidence type="ECO:0000256" key="6">
    <source>
        <dbReference type="HAMAP-Rule" id="MF_01974"/>
    </source>
</evidence>
<comment type="caution">
    <text evidence="9">The sequence shown here is derived from an EMBL/GenBank/DDBJ whole genome shotgun (WGS) entry which is preliminary data.</text>
</comment>
<dbReference type="PATRIC" id="fig|883066.3.peg.1354"/>
<evidence type="ECO:0000313" key="9">
    <source>
        <dbReference type="EMBL" id="EKU94840.1"/>
    </source>
</evidence>
<dbReference type="SUPFAM" id="SSF55920">
    <property type="entry name" value="Creatinase/aminopeptidase"/>
    <property type="match status" value="1"/>
</dbReference>
<evidence type="ECO:0000313" key="10">
    <source>
        <dbReference type="Proteomes" id="UP000009888"/>
    </source>
</evidence>
<dbReference type="HAMAP" id="MF_01974">
    <property type="entry name" value="MetAP_1"/>
    <property type="match status" value="1"/>
</dbReference>
<comment type="catalytic activity">
    <reaction evidence="6 7">
        <text>Release of N-terminal amino acids, preferentially methionine, from peptides and arylamides.</text>
        <dbReference type="EC" id="3.4.11.18"/>
    </reaction>
</comment>
<keyword evidence="5 6" id="KW-0378">Hydrolase</keyword>
<dbReference type="CDD" id="cd01086">
    <property type="entry name" value="MetAP1"/>
    <property type="match status" value="1"/>
</dbReference>
<evidence type="ECO:0000256" key="7">
    <source>
        <dbReference type="RuleBase" id="RU003653"/>
    </source>
</evidence>
<feature type="binding site" evidence="6">
    <location>
        <position position="111"/>
    </location>
    <ligand>
        <name>a divalent metal cation</name>
        <dbReference type="ChEBI" id="CHEBI:60240"/>
        <label>1</label>
    </ligand>
</feature>
<dbReference type="PANTHER" id="PTHR43330">
    <property type="entry name" value="METHIONINE AMINOPEPTIDASE"/>
    <property type="match status" value="1"/>
</dbReference>
<feature type="binding site" evidence="6">
    <location>
        <position position="244"/>
    </location>
    <ligand>
        <name>a divalent metal cation</name>
        <dbReference type="ChEBI" id="CHEBI:60240"/>
        <label>2</label>
        <note>catalytic</note>
    </ligand>
</feature>
<sequence>MRRRNGIEYKTDEQILKCRRAALLVNDVHTALREAVRPGVSTKELDNVAKNVLAEAGARSNFYGYFDYPAHTCISVNNTIVHGIPSEEEILQPGDLVSFDCGSLLDGWNGDSCFSVVLPGGAPEVTARRQRLSDITEMSMWVGIAAMATGKFVGDIGRAIDDYVTEQDPEPGIVEDFTGHGIGTAMHQPPNVFNFATRDRGPRLRPGMVLCIEPILTEGDQANYTLEDGWTTKTVDGKDACHWESQIALHQGGIWVLNQPDGGASGLAPFGVTPVPLGE</sequence>
<keyword evidence="2 6" id="KW-0031">Aminopeptidase</keyword>
<dbReference type="STRING" id="202789.GCA_001457435_00816"/>
<evidence type="ECO:0000259" key="8">
    <source>
        <dbReference type="Pfam" id="PF00557"/>
    </source>
</evidence>
<dbReference type="InterPro" id="IPR000994">
    <property type="entry name" value="Pept_M24"/>
</dbReference>
<keyword evidence="4 6" id="KW-0479">Metal-binding</keyword>
<evidence type="ECO:0000256" key="4">
    <source>
        <dbReference type="ARBA" id="ARBA00022723"/>
    </source>
</evidence>
<dbReference type="Proteomes" id="UP000009888">
    <property type="component" value="Unassembled WGS sequence"/>
</dbReference>
<comment type="function">
    <text evidence="1 6">Removes the N-terminal methionine from nascent proteins. The N-terminal methionine is often cleaved when the second residue in the primary sequence is small and uncharged (Met-Ala-, Cys, Gly, Pro, Ser, Thr, or Val). Requires deformylation of the N(alpha)-formylated initiator methionine before it can be hydrolyzed.</text>
</comment>
<feature type="binding site" evidence="6">
    <location>
        <position position="111"/>
    </location>
    <ligand>
        <name>a divalent metal cation</name>
        <dbReference type="ChEBI" id="CHEBI:60240"/>
        <label>2</label>
        <note>catalytic</note>
    </ligand>
</feature>
<evidence type="ECO:0000256" key="1">
    <source>
        <dbReference type="ARBA" id="ARBA00002521"/>
    </source>
</evidence>
<keyword evidence="10" id="KW-1185">Reference proteome</keyword>
<feature type="binding site" evidence="6">
    <location>
        <position position="180"/>
    </location>
    <ligand>
        <name>a divalent metal cation</name>
        <dbReference type="ChEBI" id="CHEBI:60240"/>
        <label>2</label>
        <note>catalytic</note>
    </ligand>
</feature>
<comment type="similarity">
    <text evidence="6">Belongs to the peptidase M24A family. Methionine aminopeptidase type 1 subfamily.</text>
</comment>
<dbReference type="EMBL" id="AGWL01000007">
    <property type="protein sequence ID" value="EKU94840.1"/>
    <property type="molecule type" value="Genomic_DNA"/>
</dbReference>
<feature type="binding site" evidence="6">
    <location>
        <position position="244"/>
    </location>
    <ligand>
        <name>a divalent metal cation</name>
        <dbReference type="ChEBI" id="CHEBI:60240"/>
        <label>1</label>
    </ligand>
</feature>
<keyword evidence="3 6" id="KW-0645">Protease</keyword>
<feature type="binding site" evidence="6">
    <location>
        <position position="82"/>
    </location>
    <ligand>
        <name>substrate</name>
    </ligand>
</feature>
<dbReference type="EC" id="3.4.11.18" evidence="6 7"/>
<feature type="binding site" evidence="6">
    <location>
        <position position="187"/>
    </location>
    <ligand>
        <name>substrate</name>
    </ligand>
</feature>
<dbReference type="PANTHER" id="PTHR43330:SF27">
    <property type="entry name" value="METHIONINE AMINOPEPTIDASE"/>
    <property type="match status" value="1"/>
</dbReference>
<dbReference type="GO" id="GO:0046872">
    <property type="term" value="F:metal ion binding"/>
    <property type="evidence" value="ECO:0007669"/>
    <property type="project" value="UniProtKB-UniRule"/>
</dbReference>
<dbReference type="HOGENOM" id="CLU_015857_0_1_11"/>
<dbReference type="NCBIfam" id="TIGR00500">
    <property type="entry name" value="met_pdase_I"/>
    <property type="match status" value="1"/>
</dbReference>
<gene>
    <name evidence="6" type="primary">map</name>
    <name evidence="9" type="ORF">HMPREF9233_01294</name>
</gene>
<dbReference type="GO" id="GO:0006508">
    <property type="term" value="P:proteolysis"/>
    <property type="evidence" value="ECO:0007669"/>
    <property type="project" value="UniProtKB-KW"/>
</dbReference>
<dbReference type="PROSITE" id="PS00680">
    <property type="entry name" value="MAP_1"/>
    <property type="match status" value="1"/>
</dbReference>
<evidence type="ECO:0000256" key="3">
    <source>
        <dbReference type="ARBA" id="ARBA00022670"/>
    </source>
</evidence>
<feature type="binding site" evidence="6">
    <location>
        <position position="213"/>
    </location>
    <ligand>
        <name>a divalent metal cation</name>
        <dbReference type="ChEBI" id="CHEBI:60240"/>
        <label>2</label>
        <note>catalytic</note>
    </ligand>
</feature>
<evidence type="ECO:0000256" key="5">
    <source>
        <dbReference type="ARBA" id="ARBA00022801"/>
    </source>
</evidence>
<dbReference type="GO" id="GO:0005829">
    <property type="term" value="C:cytosol"/>
    <property type="evidence" value="ECO:0007669"/>
    <property type="project" value="TreeGrafter"/>
</dbReference>
<dbReference type="InterPro" id="IPR001714">
    <property type="entry name" value="Pept_M24_MAP"/>
</dbReference>
<organism evidence="9 10">
    <name type="scientific">Actinobaculum massiliense ACS-171-V-Col2</name>
    <dbReference type="NCBI Taxonomy" id="883066"/>
    <lineage>
        <taxon>Bacteria</taxon>
        <taxon>Bacillati</taxon>
        <taxon>Actinomycetota</taxon>
        <taxon>Actinomycetes</taxon>
        <taxon>Actinomycetales</taxon>
        <taxon>Actinomycetaceae</taxon>
        <taxon>Actinobaculum</taxon>
    </lineage>
</organism>
<dbReference type="GO" id="GO:0004239">
    <property type="term" value="F:initiator methionyl aminopeptidase activity"/>
    <property type="evidence" value="ECO:0007669"/>
    <property type="project" value="UniProtKB-UniRule"/>
</dbReference>
<dbReference type="Gene3D" id="3.90.230.10">
    <property type="entry name" value="Creatinase/methionine aminopeptidase superfamily"/>
    <property type="match status" value="1"/>
</dbReference>
<reference evidence="9 10" key="1">
    <citation type="submission" date="2012-09" db="EMBL/GenBank/DDBJ databases">
        <title>The Genome Sequence of Actinobaculum massiliae ACS-171-V-COL2.</title>
        <authorList>
            <consortium name="The Broad Institute Genome Sequencing Platform"/>
            <person name="Earl A."/>
            <person name="Ward D."/>
            <person name="Feldgarden M."/>
            <person name="Gevers D."/>
            <person name="Saerens B."/>
            <person name="Vaneechoutte M."/>
            <person name="Walker B."/>
            <person name="Young S.K."/>
            <person name="Zeng Q."/>
            <person name="Gargeya S."/>
            <person name="Fitzgerald M."/>
            <person name="Haas B."/>
            <person name="Abouelleil A."/>
            <person name="Alvarado L."/>
            <person name="Arachchi H.M."/>
            <person name="Berlin A."/>
            <person name="Chapman S.B."/>
            <person name="Goldberg J."/>
            <person name="Griggs A."/>
            <person name="Gujja S."/>
            <person name="Hansen M."/>
            <person name="Howarth C."/>
            <person name="Imamovic A."/>
            <person name="Larimer J."/>
            <person name="McCowen C."/>
            <person name="Montmayeur A."/>
            <person name="Murphy C."/>
            <person name="Neiman D."/>
            <person name="Pearson M."/>
            <person name="Priest M."/>
            <person name="Roberts A."/>
            <person name="Saif S."/>
            <person name="Shea T."/>
            <person name="Sisk P."/>
            <person name="Sykes S."/>
            <person name="Wortman J."/>
            <person name="Nusbaum C."/>
            <person name="Birren B."/>
        </authorList>
    </citation>
    <scope>NUCLEOTIDE SEQUENCE [LARGE SCALE GENOMIC DNA]</scope>
    <source>
        <strain evidence="10">ACS-171-V-Col2</strain>
    </source>
</reference>
<dbReference type="InterPro" id="IPR002467">
    <property type="entry name" value="Pept_M24A_MAP1"/>
</dbReference>
<comment type="subunit">
    <text evidence="6">Monomer.</text>
</comment>